<evidence type="ECO:0000313" key="1">
    <source>
        <dbReference type="EMBL" id="KAK1864938.1"/>
    </source>
</evidence>
<accession>A0ACC3C4B6</accession>
<dbReference type="EMBL" id="CM020619">
    <property type="protein sequence ID" value="KAK1864938.1"/>
    <property type="molecule type" value="Genomic_DNA"/>
</dbReference>
<evidence type="ECO:0000313" key="2">
    <source>
        <dbReference type="Proteomes" id="UP000798662"/>
    </source>
</evidence>
<name>A0ACC3C4B6_PYRYE</name>
<protein>
    <submittedName>
        <fullName evidence="1">Uncharacterized protein</fullName>
    </submittedName>
</protein>
<organism evidence="1 2">
    <name type="scientific">Pyropia yezoensis</name>
    <name type="common">Susabi-nori</name>
    <name type="synonym">Porphyra yezoensis</name>
    <dbReference type="NCBI Taxonomy" id="2788"/>
    <lineage>
        <taxon>Eukaryota</taxon>
        <taxon>Rhodophyta</taxon>
        <taxon>Bangiophyceae</taxon>
        <taxon>Bangiales</taxon>
        <taxon>Bangiaceae</taxon>
        <taxon>Pyropia</taxon>
    </lineage>
</organism>
<proteinExistence type="predicted"/>
<gene>
    <name evidence="1" type="ORF">I4F81_007474</name>
</gene>
<keyword evidence="2" id="KW-1185">Reference proteome</keyword>
<reference evidence="1" key="1">
    <citation type="submission" date="2019-11" db="EMBL/GenBank/DDBJ databases">
        <title>Nori genome reveals adaptations in red seaweeds to the harsh intertidal environment.</title>
        <authorList>
            <person name="Wang D."/>
            <person name="Mao Y."/>
        </authorList>
    </citation>
    <scope>NUCLEOTIDE SEQUENCE</scope>
    <source>
        <tissue evidence="1">Gametophyte</tissue>
    </source>
</reference>
<dbReference type="Proteomes" id="UP000798662">
    <property type="component" value="Chromosome 2"/>
</dbReference>
<sequence length="519" mass="52641">MAPLLATAARRSGTALAHRAVAAAAAGWRSVGGIGGGAPSPPPPSAATAVASAPVFVTPTAAVAGAAAVAVRGAAAPAAAAAAAAAAPPPRSSQVADLGAAPPGGAARGGGGFGSPAAVETVSPAAVPLPAAAPRRPPAVDATGAPPSPAPASADVDVAALRARFPVRTDWTLEEVREVYNRPLMSLIFDGATAHRAYFHPREVQQCTLLSIKTGGCPEDCSYCSQSSRYVTAVEAERLLALEAVLASAREAKAAGSTRFCMGAAWRGVAQVGPRQFDRVLSMVSEIRDMGMEVCATLGMVTAPEAARLKAAGLTAYNHNLDTSREFYPTVITSRDYDDRLRTLAAVREAGISVCSGGIIGLGEGHTDRVSLLHTLATLPAHPESVPVNALVANEGTPLADMPPVPASELWRMVATARLLMPRSMVRLSAGRLTLSMAEQALCFLAGANSIFTGDKLLTTPNPEHSADAQMFATLGLVGKQPFYYDGESYAAAAAGGAAAPVEEATATAGEVVATKSSA</sequence>
<comment type="caution">
    <text evidence="1">The sequence shown here is derived from an EMBL/GenBank/DDBJ whole genome shotgun (WGS) entry which is preliminary data.</text>
</comment>